<evidence type="ECO:0000256" key="2">
    <source>
        <dbReference type="SAM" id="SignalP"/>
    </source>
</evidence>
<dbReference type="PANTHER" id="PTHR35936:SF17">
    <property type="entry name" value="ARGININE-BINDING EXTRACELLULAR PROTEIN ARTP"/>
    <property type="match status" value="1"/>
</dbReference>
<evidence type="ECO:0000256" key="1">
    <source>
        <dbReference type="ARBA" id="ARBA00022729"/>
    </source>
</evidence>
<evidence type="ECO:0000259" key="3">
    <source>
        <dbReference type="SMART" id="SM00062"/>
    </source>
</evidence>
<accession>A0ABS1CYD9</accession>
<reference evidence="4 5" key="1">
    <citation type="journal article" date="2020" name="Microorganisms">
        <title>Osmotic Adaptation and Compatible Solute Biosynthesis of Phototrophic Bacteria as Revealed from Genome Analyses.</title>
        <authorList>
            <person name="Imhoff J.F."/>
            <person name="Rahn T."/>
            <person name="Kunzel S."/>
            <person name="Keller A."/>
            <person name="Neulinger S.C."/>
        </authorList>
    </citation>
    <scope>NUCLEOTIDE SEQUENCE [LARGE SCALE GENOMIC DNA]</scope>
    <source>
        <strain evidence="4 5">DSM 15382</strain>
    </source>
</reference>
<organism evidence="4 5">
    <name type="scientific">Paracraurococcus ruber</name>
    <dbReference type="NCBI Taxonomy" id="77675"/>
    <lineage>
        <taxon>Bacteria</taxon>
        <taxon>Pseudomonadati</taxon>
        <taxon>Pseudomonadota</taxon>
        <taxon>Alphaproteobacteria</taxon>
        <taxon>Acetobacterales</taxon>
        <taxon>Roseomonadaceae</taxon>
        <taxon>Paracraurococcus</taxon>
    </lineage>
</organism>
<feature type="domain" description="Solute-binding protein family 3/N-terminal" evidence="3">
    <location>
        <begin position="41"/>
        <end position="270"/>
    </location>
</feature>
<evidence type="ECO:0000313" key="4">
    <source>
        <dbReference type="EMBL" id="MBK1659549.1"/>
    </source>
</evidence>
<dbReference type="InterPro" id="IPR001638">
    <property type="entry name" value="Solute-binding_3/MltF_N"/>
</dbReference>
<sequence>MRRRAALATSLAVLLLALPVAALLPAPPAGAQTGDLVATDALRVCADPANLPFSNERQEGFENRIAALVAKALDRRLDYVFFPQVQGFVRNTLRAGRCDLVMGTVAGDELMQNTNPYYHTAYVLAHRTDHPVPESLDDPAMKALKLGAIARTPPTDLLLRHGLVGNTRFFPLAVDTRHDSPGAELLQAVADGTLDAAMVWGPIAGYQARVKGLPLALRALPSEPGAARMDFRITMGVRGQEADWRRRINAVIREHQAEIDGILRDYGVPLLDAEGRLQAP</sequence>
<name>A0ABS1CYD9_9PROT</name>
<dbReference type="SMART" id="SM00062">
    <property type="entry name" value="PBPb"/>
    <property type="match status" value="1"/>
</dbReference>
<dbReference type="Pfam" id="PF00497">
    <property type="entry name" value="SBP_bac_3"/>
    <property type="match status" value="1"/>
</dbReference>
<evidence type="ECO:0000313" key="5">
    <source>
        <dbReference type="Proteomes" id="UP000697995"/>
    </source>
</evidence>
<comment type="caution">
    <text evidence="4">The sequence shown here is derived from an EMBL/GenBank/DDBJ whole genome shotgun (WGS) entry which is preliminary data.</text>
</comment>
<dbReference type="NCBIfam" id="TIGR03871">
    <property type="entry name" value="ABC_peri_MoxJ_2"/>
    <property type="match status" value="1"/>
</dbReference>
<keyword evidence="5" id="KW-1185">Reference proteome</keyword>
<dbReference type="Gene3D" id="3.40.190.10">
    <property type="entry name" value="Periplasmic binding protein-like II"/>
    <property type="match status" value="2"/>
</dbReference>
<dbReference type="PANTHER" id="PTHR35936">
    <property type="entry name" value="MEMBRANE-BOUND LYTIC MUREIN TRANSGLYCOSYLASE F"/>
    <property type="match status" value="1"/>
</dbReference>
<dbReference type="InterPro" id="IPR022448">
    <property type="entry name" value="Quinoprotein_dehydrogenase"/>
</dbReference>
<feature type="chain" id="PRO_5045480376" description="Solute-binding protein family 3/N-terminal domain-containing protein" evidence="2">
    <location>
        <begin position="32"/>
        <end position="280"/>
    </location>
</feature>
<proteinExistence type="predicted"/>
<protein>
    <recommendedName>
        <fullName evidence="3">Solute-binding protein family 3/N-terminal domain-containing protein</fullName>
    </recommendedName>
</protein>
<dbReference type="RefSeq" id="WP_133218479.1">
    <property type="nucleotide sequence ID" value="NZ_NRSG01000108.1"/>
</dbReference>
<feature type="signal peptide" evidence="2">
    <location>
        <begin position="1"/>
        <end position="31"/>
    </location>
</feature>
<dbReference type="Proteomes" id="UP000697995">
    <property type="component" value="Unassembled WGS sequence"/>
</dbReference>
<keyword evidence="1 2" id="KW-0732">Signal</keyword>
<gene>
    <name evidence="4" type="ORF">CKO45_15025</name>
</gene>
<dbReference type="EMBL" id="NRSG01000108">
    <property type="protein sequence ID" value="MBK1659549.1"/>
    <property type="molecule type" value="Genomic_DNA"/>
</dbReference>
<dbReference type="SUPFAM" id="SSF53850">
    <property type="entry name" value="Periplasmic binding protein-like II"/>
    <property type="match status" value="1"/>
</dbReference>